<dbReference type="AlphaFoldDB" id="A0A1H9S5X5"/>
<reference evidence="2" key="1">
    <citation type="submission" date="2016-10" db="EMBL/GenBank/DDBJ databases">
        <authorList>
            <person name="Varghese N."/>
            <person name="Submissions S."/>
        </authorList>
    </citation>
    <scope>NUCLEOTIDE SEQUENCE [LARGE SCALE GENOMIC DNA]</scope>
    <source>
        <strain evidence="2">DSM 44260</strain>
    </source>
</reference>
<protein>
    <recommendedName>
        <fullName evidence="3">Response regulatory domain-containing protein</fullName>
    </recommendedName>
</protein>
<dbReference type="SUPFAM" id="SSF52242">
    <property type="entry name" value="Cobalamin (vitamin B12)-binding domain"/>
    <property type="match status" value="1"/>
</dbReference>
<evidence type="ECO:0000313" key="2">
    <source>
        <dbReference type="Proteomes" id="UP000199051"/>
    </source>
</evidence>
<dbReference type="Gene3D" id="3.40.50.280">
    <property type="entry name" value="Cobalamin-binding domain"/>
    <property type="match status" value="1"/>
</dbReference>
<dbReference type="Proteomes" id="UP000199051">
    <property type="component" value="Unassembled WGS sequence"/>
</dbReference>
<dbReference type="GO" id="GO:0031419">
    <property type="term" value="F:cobalamin binding"/>
    <property type="evidence" value="ECO:0007669"/>
    <property type="project" value="InterPro"/>
</dbReference>
<dbReference type="STRING" id="155974.SAMN04487818_105287"/>
<proteinExistence type="predicted"/>
<dbReference type="EMBL" id="FOGI01000005">
    <property type="protein sequence ID" value="SER80338.1"/>
    <property type="molecule type" value="Genomic_DNA"/>
</dbReference>
<evidence type="ECO:0000313" key="1">
    <source>
        <dbReference type="EMBL" id="SER80338.1"/>
    </source>
</evidence>
<keyword evidence="2" id="KW-1185">Reference proteome</keyword>
<sequence>MRIVLVSDNSAIVTSIATQLRDHGVEVIYLVDTDPTGLVRTAVQEDADAIAAPAALGAITALLAENGAADIAVVGVDSIVSWVVDTAGE</sequence>
<name>A0A1H9S5X5_9PSEU</name>
<evidence type="ECO:0008006" key="3">
    <source>
        <dbReference type="Google" id="ProtNLM"/>
    </source>
</evidence>
<dbReference type="GO" id="GO:0046872">
    <property type="term" value="F:metal ion binding"/>
    <property type="evidence" value="ECO:0007669"/>
    <property type="project" value="InterPro"/>
</dbReference>
<dbReference type="InterPro" id="IPR036724">
    <property type="entry name" value="Cobalamin-bd_sf"/>
</dbReference>
<gene>
    <name evidence="1" type="ORF">SAMN04487818_105287</name>
</gene>
<organism evidence="1 2">
    <name type="scientific">Actinokineospora terrae</name>
    <dbReference type="NCBI Taxonomy" id="155974"/>
    <lineage>
        <taxon>Bacteria</taxon>
        <taxon>Bacillati</taxon>
        <taxon>Actinomycetota</taxon>
        <taxon>Actinomycetes</taxon>
        <taxon>Pseudonocardiales</taxon>
        <taxon>Pseudonocardiaceae</taxon>
        <taxon>Actinokineospora</taxon>
    </lineage>
</organism>
<accession>A0A1H9S5X5</accession>
<dbReference type="RefSeq" id="WP_092777872.1">
    <property type="nucleotide sequence ID" value="NZ_FOGI01000005.1"/>
</dbReference>